<dbReference type="SUPFAM" id="SSF57701">
    <property type="entry name" value="Zn2/Cys6 DNA-binding domain"/>
    <property type="match status" value="1"/>
</dbReference>
<dbReference type="SMART" id="SM00066">
    <property type="entry name" value="GAL4"/>
    <property type="match status" value="1"/>
</dbReference>
<evidence type="ECO:0000256" key="2">
    <source>
        <dbReference type="ARBA" id="ARBA00023015"/>
    </source>
</evidence>
<dbReference type="PANTHER" id="PTHR47424:SF5">
    <property type="entry name" value="ZN(II)2CYS6 TRANSCRIPTION FACTOR (EUROFUNG)"/>
    <property type="match status" value="1"/>
</dbReference>
<keyword evidence="4" id="KW-0539">Nucleus</keyword>
<keyword evidence="8" id="KW-1185">Reference proteome</keyword>
<dbReference type="GO" id="GO:0006351">
    <property type="term" value="P:DNA-templated transcription"/>
    <property type="evidence" value="ECO:0007669"/>
    <property type="project" value="InterPro"/>
</dbReference>
<dbReference type="InterPro" id="IPR051127">
    <property type="entry name" value="Fungal_SecMet_Regulators"/>
</dbReference>
<sequence length="737" mass="81664">MNGNESQSPTTDNTSNHKRKSSDSQQTQQQRTKRNRYISIACNECKRRKIKCNGQNPCQRCGNLNLECLYAPNCCNSFKDSEEFKTMVGHISALQQQVQSLFENMNAMRHQMEGNSIPMDNTPYSQASYSRSMSIPSVVSTLMPAPPRGPPTPKHPKFRGPTSSAFNLGVAKSSLQNMGITGGEEMMEEGLATHDGTPATSPPPGHAVMAKPVLHTSKDAIWSLSKEEAIRLVRVWQDEMGTMYPIVDIDRLIRHTNLLFTFMEAARRSGLMEASLPGADAIYDDQTVLLKLVVSIALTLEASGKSELGRKMWGCVQTNVTAQFFDSPDLRSLQMLTLSAMYHFHCDDESLAWRLIGQAARLCIELGLHRHETYLTIFTNDEEQRKATILFWSIYVLDRRWSLGTGMPFVMQDPDIDPLLPKADETTPYLTAMVAYSAIGSRVWQRVANADTTRAALSSEEMGYLDYQVIQWHRSLPESLSYIPPNSIEANEMTRTRSDLRLRINMYCRANQMRILIYRPVLHTATSIADNLEHAHTVVDVARDTIRVLTEMNGSSDLYRTQQVMFNYFLISAVAVLFLAVSHAPAEFSGLCRDEFYMALDLVRGMTAHSYVSKRLWRTLKSLKEVGPKLGLNVRNPTIDAADAHSTAANALAGLAGHPVDEMALFGNGAGSSGGMGGQNDSPNGMANDLTSLFEAAGGFNGIMTSGAGGGWEEGNKNGEGLFGHQDELSRILRDLF</sequence>
<dbReference type="PROSITE" id="PS00463">
    <property type="entry name" value="ZN2_CY6_FUNGAL_1"/>
    <property type="match status" value="1"/>
</dbReference>
<dbReference type="InterPro" id="IPR001138">
    <property type="entry name" value="Zn2Cys6_DnaBD"/>
</dbReference>
<dbReference type="Pfam" id="PF00172">
    <property type="entry name" value="Zn_clus"/>
    <property type="match status" value="1"/>
</dbReference>
<dbReference type="PROSITE" id="PS50048">
    <property type="entry name" value="ZN2_CY6_FUNGAL_2"/>
    <property type="match status" value="1"/>
</dbReference>
<evidence type="ECO:0000256" key="3">
    <source>
        <dbReference type="ARBA" id="ARBA00023163"/>
    </source>
</evidence>
<dbReference type="InterPro" id="IPR036864">
    <property type="entry name" value="Zn2-C6_fun-type_DNA-bd_sf"/>
</dbReference>
<keyword evidence="2" id="KW-0805">Transcription regulation</keyword>
<dbReference type="Pfam" id="PF04082">
    <property type="entry name" value="Fungal_trans"/>
    <property type="match status" value="1"/>
</dbReference>
<feature type="compositionally biased region" description="Polar residues" evidence="5">
    <location>
        <begin position="1"/>
        <end position="14"/>
    </location>
</feature>
<dbReference type="Gene3D" id="4.10.240.10">
    <property type="entry name" value="Zn(2)-C6 fungal-type DNA-binding domain"/>
    <property type="match status" value="1"/>
</dbReference>
<dbReference type="AlphaFoldDB" id="A0A9P4TSR6"/>
<dbReference type="GO" id="GO:0008270">
    <property type="term" value="F:zinc ion binding"/>
    <property type="evidence" value="ECO:0007669"/>
    <property type="project" value="InterPro"/>
</dbReference>
<gene>
    <name evidence="7" type="ORF">EJ08DRAFT_643721</name>
</gene>
<dbReference type="SMART" id="SM00906">
    <property type="entry name" value="Fungal_trans"/>
    <property type="match status" value="1"/>
</dbReference>
<dbReference type="InterPro" id="IPR007219">
    <property type="entry name" value="XnlR_reg_dom"/>
</dbReference>
<dbReference type="CDD" id="cd12148">
    <property type="entry name" value="fungal_TF_MHR"/>
    <property type="match status" value="1"/>
</dbReference>
<evidence type="ECO:0000256" key="5">
    <source>
        <dbReference type="SAM" id="MobiDB-lite"/>
    </source>
</evidence>
<evidence type="ECO:0000256" key="4">
    <source>
        <dbReference type="ARBA" id="ARBA00023242"/>
    </source>
</evidence>
<accession>A0A9P4TSR6</accession>
<dbReference type="PANTHER" id="PTHR47424">
    <property type="entry name" value="REGULATORY PROTEIN GAL4"/>
    <property type="match status" value="1"/>
</dbReference>
<dbReference type="CDD" id="cd00067">
    <property type="entry name" value="GAL4"/>
    <property type="match status" value="1"/>
</dbReference>
<dbReference type="GO" id="GO:0000435">
    <property type="term" value="P:positive regulation of transcription from RNA polymerase II promoter by galactose"/>
    <property type="evidence" value="ECO:0007669"/>
    <property type="project" value="TreeGrafter"/>
</dbReference>
<evidence type="ECO:0000313" key="8">
    <source>
        <dbReference type="Proteomes" id="UP000800235"/>
    </source>
</evidence>
<dbReference type="EMBL" id="MU007144">
    <property type="protein sequence ID" value="KAF2417131.1"/>
    <property type="molecule type" value="Genomic_DNA"/>
</dbReference>
<evidence type="ECO:0000259" key="6">
    <source>
        <dbReference type="PROSITE" id="PS50048"/>
    </source>
</evidence>
<keyword evidence="1" id="KW-0479">Metal-binding</keyword>
<keyword evidence="3" id="KW-0804">Transcription</keyword>
<reference evidence="7" key="1">
    <citation type="journal article" date="2020" name="Stud. Mycol.">
        <title>101 Dothideomycetes genomes: a test case for predicting lifestyles and emergence of pathogens.</title>
        <authorList>
            <person name="Haridas S."/>
            <person name="Albert R."/>
            <person name="Binder M."/>
            <person name="Bloem J."/>
            <person name="Labutti K."/>
            <person name="Salamov A."/>
            <person name="Andreopoulos B."/>
            <person name="Baker S."/>
            <person name="Barry K."/>
            <person name="Bills G."/>
            <person name="Bluhm B."/>
            <person name="Cannon C."/>
            <person name="Castanera R."/>
            <person name="Culley D."/>
            <person name="Daum C."/>
            <person name="Ezra D."/>
            <person name="Gonzalez J."/>
            <person name="Henrissat B."/>
            <person name="Kuo A."/>
            <person name="Liang C."/>
            <person name="Lipzen A."/>
            <person name="Lutzoni F."/>
            <person name="Magnuson J."/>
            <person name="Mondo S."/>
            <person name="Nolan M."/>
            <person name="Ohm R."/>
            <person name="Pangilinan J."/>
            <person name="Park H.-J."/>
            <person name="Ramirez L."/>
            <person name="Alfaro M."/>
            <person name="Sun H."/>
            <person name="Tritt A."/>
            <person name="Yoshinaga Y."/>
            <person name="Zwiers L.-H."/>
            <person name="Turgeon B."/>
            <person name="Goodwin S."/>
            <person name="Spatafora J."/>
            <person name="Crous P."/>
            <person name="Grigoriev I."/>
        </authorList>
    </citation>
    <scope>NUCLEOTIDE SEQUENCE</scope>
    <source>
        <strain evidence="7">CBS 130266</strain>
    </source>
</reference>
<organism evidence="7 8">
    <name type="scientific">Tothia fuscella</name>
    <dbReference type="NCBI Taxonomy" id="1048955"/>
    <lineage>
        <taxon>Eukaryota</taxon>
        <taxon>Fungi</taxon>
        <taxon>Dikarya</taxon>
        <taxon>Ascomycota</taxon>
        <taxon>Pezizomycotina</taxon>
        <taxon>Dothideomycetes</taxon>
        <taxon>Pleosporomycetidae</taxon>
        <taxon>Venturiales</taxon>
        <taxon>Cylindrosympodiaceae</taxon>
        <taxon>Tothia</taxon>
    </lineage>
</organism>
<comment type="caution">
    <text evidence="7">The sequence shown here is derived from an EMBL/GenBank/DDBJ whole genome shotgun (WGS) entry which is preliminary data.</text>
</comment>
<feature type="region of interest" description="Disordered" evidence="5">
    <location>
        <begin position="1"/>
        <end position="34"/>
    </location>
</feature>
<dbReference type="Proteomes" id="UP000800235">
    <property type="component" value="Unassembled WGS sequence"/>
</dbReference>
<protein>
    <submittedName>
        <fullName evidence="7">Fungal-specific transcription factor domain protein</fullName>
    </submittedName>
</protein>
<name>A0A9P4TSR6_9PEZI</name>
<dbReference type="GO" id="GO:0000978">
    <property type="term" value="F:RNA polymerase II cis-regulatory region sequence-specific DNA binding"/>
    <property type="evidence" value="ECO:0007669"/>
    <property type="project" value="TreeGrafter"/>
</dbReference>
<feature type="domain" description="Zn(2)-C6 fungal-type" evidence="6">
    <location>
        <begin position="41"/>
        <end position="70"/>
    </location>
</feature>
<evidence type="ECO:0000256" key="1">
    <source>
        <dbReference type="ARBA" id="ARBA00022723"/>
    </source>
</evidence>
<evidence type="ECO:0000313" key="7">
    <source>
        <dbReference type="EMBL" id="KAF2417131.1"/>
    </source>
</evidence>
<dbReference type="GO" id="GO:0000981">
    <property type="term" value="F:DNA-binding transcription factor activity, RNA polymerase II-specific"/>
    <property type="evidence" value="ECO:0007669"/>
    <property type="project" value="InterPro"/>
</dbReference>
<dbReference type="GO" id="GO:0005634">
    <property type="term" value="C:nucleus"/>
    <property type="evidence" value="ECO:0007669"/>
    <property type="project" value="TreeGrafter"/>
</dbReference>
<dbReference type="OrthoDB" id="3971593at2759"/>
<proteinExistence type="predicted"/>